<evidence type="ECO:0000256" key="1">
    <source>
        <dbReference type="ARBA" id="ARBA00023125"/>
    </source>
</evidence>
<feature type="domain" description="HTH cro/C1-type" evidence="2">
    <location>
        <begin position="8"/>
        <end position="61"/>
    </location>
</feature>
<dbReference type="PANTHER" id="PTHR46797:SF1">
    <property type="entry name" value="METHYLPHOSPHONATE SYNTHASE"/>
    <property type="match status" value="1"/>
</dbReference>
<dbReference type="CDD" id="cd00093">
    <property type="entry name" value="HTH_XRE"/>
    <property type="match status" value="1"/>
</dbReference>
<dbReference type="InterPro" id="IPR050807">
    <property type="entry name" value="TransReg_Diox_bact_type"/>
</dbReference>
<dbReference type="Proteomes" id="UP000254330">
    <property type="component" value="Unassembled WGS sequence"/>
</dbReference>
<evidence type="ECO:0000313" key="3">
    <source>
        <dbReference type="EMBL" id="STX09887.1"/>
    </source>
</evidence>
<dbReference type="Gene3D" id="1.25.40.10">
    <property type="entry name" value="Tetratricopeptide repeat domain"/>
    <property type="match status" value="1"/>
</dbReference>
<dbReference type="AlphaFoldDB" id="A0A8B4QB08"/>
<evidence type="ECO:0000313" key="5">
    <source>
        <dbReference type="Proteomes" id="UP000254330"/>
    </source>
</evidence>
<reference evidence="3 5" key="1">
    <citation type="submission" date="2018-06" db="EMBL/GenBank/DDBJ databases">
        <authorList>
            <consortium name="Pathogen Informatics"/>
            <person name="Doyle S."/>
        </authorList>
    </citation>
    <scope>NUCLEOTIDE SEQUENCE [LARGE SCALE GENOMIC DNA]</scope>
    <source>
        <strain evidence="3 5">NCTC10597</strain>
    </source>
</reference>
<dbReference type="GO" id="GO:0003677">
    <property type="term" value="F:DNA binding"/>
    <property type="evidence" value="ECO:0007669"/>
    <property type="project" value="UniProtKB-KW"/>
</dbReference>
<dbReference type="SUPFAM" id="SSF47413">
    <property type="entry name" value="lambda repressor-like DNA-binding domains"/>
    <property type="match status" value="1"/>
</dbReference>
<dbReference type="GO" id="GO:0003700">
    <property type="term" value="F:DNA-binding transcription factor activity"/>
    <property type="evidence" value="ECO:0007669"/>
    <property type="project" value="TreeGrafter"/>
</dbReference>
<dbReference type="EMBL" id="SNZG01000006">
    <property type="protein sequence ID" value="TDR41382.1"/>
    <property type="molecule type" value="Genomic_DNA"/>
</dbReference>
<dbReference type="RefSeq" id="WP_109348956.1">
    <property type="nucleotide sequence ID" value="NZ_BJUE01000003.1"/>
</dbReference>
<dbReference type="OrthoDB" id="290878at2"/>
<dbReference type="PANTHER" id="PTHR46797">
    <property type="entry name" value="HTH-TYPE TRANSCRIPTIONAL REGULATOR"/>
    <property type="match status" value="1"/>
</dbReference>
<dbReference type="GO" id="GO:0005829">
    <property type="term" value="C:cytosol"/>
    <property type="evidence" value="ECO:0007669"/>
    <property type="project" value="TreeGrafter"/>
</dbReference>
<proteinExistence type="predicted"/>
<protein>
    <submittedName>
        <fullName evidence="3">Helix-turn-helix domain</fullName>
    </submittedName>
    <submittedName>
        <fullName evidence="4">Transcriptional regulator with XRE-family HTH domain</fullName>
    </submittedName>
</protein>
<comment type="caution">
    <text evidence="3">The sequence shown here is derived from an EMBL/GenBank/DDBJ whole genome shotgun (WGS) entry which is preliminary data.</text>
</comment>
<accession>A0A8B4QB08</accession>
<dbReference type="Pfam" id="PF01381">
    <property type="entry name" value="HTH_3"/>
    <property type="match status" value="1"/>
</dbReference>
<name>A0A8B4QB08_9BACL</name>
<dbReference type="InterPro" id="IPR011990">
    <property type="entry name" value="TPR-like_helical_dom_sf"/>
</dbReference>
<dbReference type="PROSITE" id="PS50943">
    <property type="entry name" value="HTH_CROC1"/>
    <property type="match status" value="1"/>
</dbReference>
<dbReference type="SMART" id="SM00530">
    <property type="entry name" value="HTH_XRE"/>
    <property type="match status" value="1"/>
</dbReference>
<evidence type="ECO:0000313" key="4">
    <source>
        <dbReference type="EMBL" id="TDR41382.1"/>
    </source>
</evidence>
<gene>
    <name evidence="4" type="ORF">DFR61_10680</name>
    <name evidence="3" type="ORF">NCTC10597_01594</name>
</gene>
<dbReference type="InterPro" id="IPR001387">
    <property type="entry name" value="Cro/C1-type_HTH"/>
</dbReference>
<dbReference type="EMBL" id="UGNP01000001">
    <property type="protein sequence ID" value="STX09887.1"/>
    <property type="molecule type" value="Genomic_DNA"/>
</dbReference>
<dbReference type="Proteomes" id="UP000294641">
    <property type="component" value="Unassembled WGS sequence"/>
</dbReference>
<dbReference type="InterPro" id="IPR010982">
    <property type="entry name" value="Lambda_DNA-bd_dom_sf"/>
</dbReference>
<keyword evidence="1" id="KW-0238">DNA-binding</keyword>
<evidence type="ECO:0000313" key="6">
    <source>
        <dbReference type="Proteomes" id="UP000294641"/>
    </source>
</evidence>
<organism evidence="3 5">
    <name type="scientific">Kurthia zopfii</name>
    <dbReference type="NCBI Taxonomy" id="1650"/>
    <lineage>
        <taxon>Bacteria</taxon>
        <taxon>Bacillati</taxon>
        <taxon>Bacillota</taxon>
        <taxon>Bacilli</taxon>
        <taxon>Bacillales</taxon>
        <taxon>Caryophanaceae</taxon>
        <taxon>Kurthia</taxon>
    </lineage>
</organism>
<sequence>MDTLGKRIQTIRKSRKMTLVDVAANKMTKGMLSLIENDKAQPSIENLQHIAKMLDTEIGSLTSEFPPAKLREILDEIHAIQRANINNVEAASQLIIELIQPIEKKLPLCYETSQIILHYIKSFSRIARYEDGSDAAQYGASIFKEMSLYNEYLQALRANAINEVALANYDNAFTILNEAYELCRSDYYFINTDIKISIFYDYAASAFAIGNFDTAKVSITHLIDTCHTNKAYFFYSNSLRLAATASILFGKIDEVEHYRNLLDRFTQFDQSEETTLLSDLFYLLYYNIGNSNPEMVIVFGDKLLENKEVGNLKQFVYLELGKAYYQLEQFEHSYTAFNKYEHRPHEVLHPIDQAIYNESYSYFALVSDKLGHYEQAKYWATEAYENSKKIVQFFDQDFIENTYKKIAQQKIDRY</sequence>
<keyword evidence="6" id="KW-1185">Reference proteome</keyword>
<reference evidence="4 6" key="2">
    <citation type="submission" date="2019-03" db="EMBL/GenBank/DDBJ databases">
        <title>Genomic Encyclopedia of Type Strains, Phase IV (KMG-IV): sequencing the most valuable type-strain genomes for metagenomic binning, comparative biology and taxonomic classification.</title>
        <authorList>
            <person name="Goeker M."/>
        </authorList>
    </citation>
    <scope>NUCLEOTIDE SEQUENCE [LARGE SCALE GENOMIC DNA]</scope>
    <source>
        <strain evidence="4 6">DSM 20580</strain>
    </source>
</reference>
<evidence type="ECO:0000259" key="2">
    <source>
        <dbReference type="PROSITE" id="PS50943"/>
    </source>
</evidence>